<keyword evidence="3" id="KW-0804">Transcription</keyword>
<keyword evidence="6" id="KW-1185">Reference proteome</keyword>
<dbReference type="PRINTS" id="PR00598">
    <property type="entry name" value="HTHMARR"/>
</dbReference>
<keyword evidence="1" id="KW-0805">Transcription regulation</keyword>
<evidence type="ECO:0000313" key="5">
    <source>
        <dbReference type="EMBL" id="GHO85834.1"/>
    </source>
</evidence>
<dbReference type="RefSeq" id="WP_201363476.1">
    <property type="nucleotide sequence ID" value="NZ_BNJJ01000010.1"/>
</dbReference>
<protein>
    <recommendedName>
        <fullName evidence="4">HTH marR-type domain-containing protein</fullName>
    </recommendedName>
</protein>
<dbReference type="SMART" id="SM00347">
    <property type="entry name" value="HTH_MARR"/>
    <property type="match status" value="1"/>
</dbReference>
<dbReference type="PANTHER" id="PTHR42756">
    <property type="entry name" value="TRANSCRIPTIONAL REGULATOR, MARR"/>
    <property type="match status" value="1"/>
</dbReference>
<dbReference type="PROSITE" id="PS50995">
    <property type="entry name" value="HTH_MARR_2"/>
    <property type="match status" value="1"/>
</dbReference>
<comment type="caution">
    <text evidence="5">The sequence shown here is derived from an EMBL/GenBank/DDBJ whole genome shotgun (WGS) entry which is preliminary data.</text>
</comment>
<dbReference type="InterPro" id="IPR036390">
    <property type="entry name" value="WH_DNA-bd_sf"/>
</dbReference>
<name>A0ABQ3VJH5_9CHLR</name>
<keyword evidence="2" id="KW-0238">DNA-binding</keyword>
<proteinExistence type="predicted"/>
<gene>
    <name evidence="5" type="ORF">KSZ_38400</name>
</gene>
<dbReference type="PANTHER" id="PTHR42756:SF1">
    <property type="entry name" value="TRANSCRIPTIONAL REPRESSOR OF EMRAB OPERON"/>
    <property type="match status" value="1"/>
</dbReference>
<reference evidence="5 6" key="1">
    <citation type="journal article" date="2021" name="Int. J. Syst. Evol. Microbiol.">
        <title>Reticulibacter mediterranei gen. nov., sp. nov., within the new family Reticulibacteraceae fam. nov., and Ktedonospora formicarum gen. nov., sp. nov., Ktedonobacter robiniae sp. nov., Dictyobacter formicarum sp. nov. and Dictyobacter arantiisoli sp. nov., belonging to the class Ktedonobacteria.</title>
        <authorList>
            <person name="Yabe S."/>
            <person name="Zheng Y."/>
            <person name="Wang C.M."/>
            <person name="Sakai Y."/>
            <person name="Abe K."/>
            <person name="Yokota A."/>
            <person name="Donadio S."/>
            <person name="Cavaletti L."/>
            <person name="Monciardini P."/>
        </authorList>
    </citation>
    <scope>NUCLEOTIDE SEQUENCE [LARGE SCALE GENOMIC DNA]</scope>
    <source>
        <strain evidence="5 6">SOSP1-9</strain>
    </source>
</reference>
<evidence type="ECO:0000259" key="4">
    <source>
        <dbReference type="PROSITE" id="PS50995"/>
    </source>
</evidence>
<sequence length="147" mass="16696">MNALEDTFFQQLTYACSEIKQSFTRSIGMSQTRRQLLLLVAQKGEISHAALQRQLSLDGAMITRLVKQFEAQGMLSRRLDPRDNRYTLVSLTDSGRSIVADLSAAHGDFQAQLLDGISREEQEAMVHVLERLRTNLHHIQELKRSAQ</sequence>
<evidence type="ECO:0000256" key="1">
    <source>
        <dbReference type="ARBA" id="ARBA00023015"/>
    </source>
</evidence>
<accession>A0ABQ3VJH5</accession>
<dbReference type="SUPFAM" id="SSF46785">
    <property type="entry name" value="Winged helix' DNA-binding domain"/>
    <property type="match status" value="1"/>
</dbReference>
<dbReference type="Pfam" id="PF01047">
    <property type="entry name" value="MarR"/>
    <property type="match status" value="1"/>
</dbReference>
<feature type="domain" description="HTH marR-type" evidence="4">
    <location>
        <begin position="1"/>
        <end position="134"/>
    </location>
</feature>
<dbReference type="Gene3D" id="1.10.10.10">
    <property type="entry name" value="Winged helix-like DNA-binding domain superfamily/Winged helix DNA-binding domain"/>
    <property type="match status" value="1"/>
</dbReference>
<dbReference type="InterPro" id="IPR000835">
    <property type="entry name" value="HTH_MarR-typ"/>
</dbReference>
<organism evidence="5 6">
    <name type="scientific">Dictyobacter formicarum</name>
    <dbReference type="NCBI Taxonomy" id="2778368"/>
    <lineage>
        <taxon>Bacteria</taxon>
        <taxon>Bacillati</taxon>
        <taxon>Chloroflexota</taxon>
        <taxon>Ktedonobacteria</taxon>
        <taxon>Ktedonobacterales</taxon>
        <taxon>Dictyobacteraceae</taxon>
        <taxon>Dictyobacter</taxon>
    </lineage>
</organism>
<evidence type="ECO:0000256" key="3">
    <source>
        <dbReference type="ARBA" id="ARBA00023163"/>
    </source>
</evidence>
<evidence type="ECO:0000313" key="6">
    <source>
        <dbReference type="Proteomes" id="UP000635565"/>
    </source>
</evidence>
<dbReference type="EMBL" id="BNJJ01000010">
    <property type="protein sequence ID" value="GHO85834.1"/>
    <property type="molecule type" value="Genomic_DNA"/>
</dbReference>
<dbReference type="InterPro" id="IPR036388">
    <property type="entry name" value="WH-like_DNA-bd_sf"/>
</dbReference>
<evidence type="ECO:0000256" key="2">
    <source>
        <dbReference type="ARBA" id="ARBA00023125"/>
    </source>
</evidence>
<dbReference type="Proteomes" id="UP000635565">
    <property type="component" value="Unassembled WGS sequence"/>
</dbReference>